<dbReference type="AlphaFoldDB" id="A0AAD7PQE8"/>
<dbReference type="InterPro" id="IPR035669">
    <property type="entry name" value="SGNH_plant_lipase-like"/>
</dbReference>
<dbReference type="GO" id="GO:0016298">
    <property type="term" value="F:lipase activity"/>
    <property type="evidence" value="ECO:0007669"/>
    <property type="project" value="InterPro"/>
</dbReference>
<dbReference type="KEGG" id="qsa:O6P43_018456"/>
<evidence type="ECO:0000256" key="3">
    <source>
        <dbReference type="SAM" id="SignalP"/>
    </source>
</evidence>
<evidence type="ECO:0000256" key="1">
    <source>
        <dbReference type="ARBA" id="ARBA00008668"/>
    </source>
</evidence>
<sequence>MRRKPVMARLSSLFLIFFLGLVSKSFGLSVSKHSSKLHAPFFIFGDSIFDAGNNNYISTTTLDQANFWPYGETYFKFPTGRFSDGRLISDFIGKICRSFCYVLLLLNMQNLPPIPPFLKPGYANFYHGVNFASGGAGALVETYQGSVIPLNTQIRNFKKVVTWYRHKLVYYEAKMTLSRAVYMFSIGANDYISPFVTNSGVLKSYSAPDYVGMVLGNLTITLKEIYKIGGRKFAFINLPPLGCLPAIRVIGNGSCFEEVSSLVKLHNQALPKLLLKLDKQLKGFKYSLYDFHSSLSQRINHPSKYGFKEGKTACCGTGPYRGVYSCGGKRIVKEFELCDKPNAYVFWDSYHPTENANKKIAAQMWSRTKRSRSHTFGPYNLKELFQE</sequence>
<dbReference type="PANTHER" id="PTHR45966">
    <property type="entry name" value="GDSL-LIKE LIPASE/ACYLHYDROLASE"/>
    <property type="match status" value="1"/>
</dbReference>
<dbReference type="InterPro" id="IPR001087">
    <property type="entry name" value="GDSL"/>
</dbReference>
<organism evidence="4 5">
    <name type="scientific">Quillaja saponaria</name>
    <name type="common">Soap bark tree</name>
    <dbReference type="NCBI Taxonomy" id="32244"/>
    <lineage>
        <taxon>Eukaryota</taxon>
        <taxon>Viridiplantae</taxon>
        <taxon>Streptophyta</taxon>
        <taxon>Embryophyta</taxon>
        <taxon>Tracheophyta</taxon>
        <taxon>Spermatophyta</taxon>
        <taxon>Magnoliopsida</taxon>
        <taxon>eudicotyledons</taxon>
        <taxon>Gunneridae</taxon>
        <taxon>Pentapetalae</taxon>
        <taxon>rosids</taxon>
        <taxon>fabids</taxon>
        <taxon>Fabales</taxon>
        <taxon>Quillajaceae</taxon>
        <taxon>Quillaja</taxon>
    </lineage>
</organism>
<dbReference type="InterPro" id="IPR036514">
    <property type="entry name" value="SGNH_hydro_sf"/>
</dbReference>
<dbReference type="PROSITE" id="PS01098">
    <property type="entry name" value="LIPASE_GDSL_SER"/>
    <property type="match status" value="1"/>
</dbReference>
<feature type="chain" id="PRO_5042271012" evidence="3">
    <location>
        <begin position="28"/>
        <end position="387"/>
    </location>
</feature>
<accession>A0AAD7PQE8</accession>
<comment type="similarity">
    <text evidence="1">Belongs to the 'GDSL' lipolytic enzyme family.</text>
</comment>
<keyword evidence="2 3" id="KW-0732">Signal</keyword>
<gene>
    <name evidence="4" type="ORF">O6P43_018456</name>
</gene>
<evidence type="ECO:0000256" key="2">
    <source>
        <dbReference type="ARBA" id="ARBA00022729"/>
    </source>
</evidence>
<dbReference type="InterPro" id="IPR008265">
    <property type="entry name" value="Lipase_GDSL_AS"/>
</dbReference>
<dbReference type="Pfam" id="PF00657">
    <property type="entry name" value="Lipase_GDSL"/>
    <property type="match status" value="1"/>
</dbReference>
<evidence type="ECO:0000313" key="4">
    <source>
        <dbReference type="EMBL" id="KAJ7963344.1"/>
    </source>
</evidence>
<dbReference type="Gene3D" id="3.40.50.1110">
    <property type="entry name" value="SGNH hydrolase"/>
    <property type="match status" value="1"/>
</dbReference>
<dbReference type="InterPro" id="IPR044552">
    <property type="entry name" value="GLIP1-5/GLL25"/>
</dbReference>
<reference evidence="4" key="1">
    <citation type="journal article" date="2023" name="Science">
        <title>Elucidation of the pathway for biosynthesis of saponin adjuvants from the soapbark tree.</title>
        <authorList>
            <person name="Reed J."/>
            <person name="Orme A."/>
            <person name="El-Demerdash A."/>
            <person name="Owen C."/>
            <person name="Martin L.B.B."/>
            <person name="Misra R.C."/>
            <person name="Kikuchi S."/>
            <person name="Rejzek M."/>
            <person name="Martin A.C."/>
            <person name="Harkess A."/>
            <person name="Leebens-Mack J."/>
            <person name="Louveau T."/>
            <person name="Stephenson M.J."/>
            <person name="Osbourn A."/>
        </authorList>
    </citation>
    <scope>NUCLEOTIDE SEQUENCE</scope>
    <source>
        <tissue evidence="4">Leaf</tissue>
    </source>
</reference>
<dbReference type="CDD" id="cd01837">
    <property type="entry name" value="SGNH_plant_lipase_like"/>
    <property type="match status" value="1"/>
</dbReference>
<name>A0AAD7PQE8_QUISA</name>
<dbReference type="PANTHER" id="PTHR45966:SF4">
    <property type="entry name" value="GDSL ESTERASE_LIPASE 5"/>
    <property type="match status" value="1"/>
</dbReference>
<evidence type="ECO:0000313" key="5">
    <source>
        <dbReference type="Proteomes" id="UP001163823"/>
    </source>
</evidence>
<keyword evidence="5" id="KW-1185">Reference proteome</keyword>
<feature type="signal peptide" evidence="3">
    <location>
        <begin position="1"/>
        <end position="27"/>
    </location>
</feature>
<dbReference type="SUPFAM" id="SSF52266">
    <property type="entry name" value="SGNH hydrolase"/>
    <property type="match status" value="1"/>
</dbReference>
<dbReference type="GO" id="GO:0006629">
    <property type="term" value="P:lipid metabolic process"/>
    <property type="evidence" value="ECO:0007669"/>
    <property type="project" value="InterPro"/>
</dbReference>
<dbReference type="Proteomes" id="UP001163823">
    <property type="component" value="Chromosome 7"/>
</dbReference>
<proteinExistence type="inferred from homology"/>
<dbReference type="EMBL" id="JARAOO010000007">
    <property type="protein sequence ID" value="KAJ7963344.1"/>
    <property type="molecule type" value="Genomic_DNA"/>
</dbReference>
<protein>
    <submittedName>
        <fullName evidence="4">GDSL esterase/lipase</fullName>
    </submittedName>
</protein>
<comment type="caution">
    <text evidence="4">The sequence shown here is derived from an EMBL/GenBank/DDBJ whole genome shotgun (WGS) entry which is preliminary data.</text>
</comment>